<dbReference type="Gene3D" id="2.40.128.620">
    <property type="match status" value="1"/>
</dbReference>
<evidence type="ECO:0000256" key="8">
    <source>
        <dbReference type="ARBA" id="ARBA00023157"/>
    </source>
</evidence>
<dbReference type="InterPro" id="IPR013783">
    <property type="entry name" value="Ig-like_fold"/>
</dbReference>
<evidence type="ECO:0000256" key="3">
    <source>
        <dbReference type="ARBA" id="ARBA00022692"/>
    </source>
</evidence>
<reference evidence="13 14" key="1">
    <citation type="journal article" date="2017" name="Curr. Biol.">
        <title>Genome architecture and evolution of a unichromosomal asexual nematode.</title>
        <authorList>
            <person name="Fradin H."/>
            <person name="Zegar C."/>
            <person name="Gutwein M."/>
            <person name="Lucas J."/>
            <person name="Kovtun M."/>
            <person name="Corcoran D."/>
            <person name="Baugh L.R."/>
            <person name="Kiontke K."/>
            <person name="Gunsalus K."/>
            <person name="Fitch D.H."/>
            <person name="Piano F."/>
        </authorList>
    </citation>
    <scope>NUCLEOTIDE SEQUENCE [LARGE SCALE GENOMIC DNA]</scope>
    <source>
        <strain evidence="13">PF1309</strain>
    </source>
</reference>
<dbReference type="PRINTS" id="PR00261">
    <property type="entry name" value="LDLRECEPTOR"/>
</dbReference>
<dbReference type="FunFam" id="4.10.400.10:FF:000034">
    <property type="entry name" value="Low-density lipoprotein receptor-related protein 2"/>
    <property type="match status" value="1"/>
</dbReference>
<dbReference type="GO" id="GO:0005886">
    <property type="term" value="C:plasma membrane"/>
    <property type="evidence" value="ECO:0007669"/>
    <property type="project" value="TreeGrafter"/>
</dbReference>
<dbReference type="AlphaFoldDB" id="A0A2A2LT05"/>
<dbReference type="Gene3D" id="2.60.40.10">
    <property type="entry name" value="Immunoglobulins"/>
    <property type="match status" value="1"/>
</dbReference>
<dbReference type="GO" id="GO:0016192">
    <property type="term" value="P:vesicle-mediated transport"/>
    <property type="evidence" value="ECO:0007669"/>
    <property type="project" value="UniProtKB-ARBA"/>
</dbReference>
<feature type="disulfide bond" evidence="10">
    <location>
        <begin position="160"/>
        <end position="178"/>
    </location>
</feature>
<dbReference type="InterPro" id="IPR003599">
    <property type="entry name" value="Ig_sub"/>
</dbReference>
<dbReference type="OrthoDB" id="9990982at2759"/>
<dbReference type="STRING" id="2018661.A0A2A2LT05"/>
<dbReference type="InterPro" id="IPR023415">
    <property type="entry name" value="LDLR_class-A_CS"/>
</dbReference>
<sequence>MRCSPEEFKCLDGHCIPKANRCDKVRHCPDGSDETAKHGGCEHHLPAIYQTNRIVSVPMGGNIELSATIDSLPENGQVIWSRKDEILGQNALSRTSDPRVFPYHSGDQFYIRIENATERDAGNYKISIEGAPTEAIYEVRITPDRVPISSSDCPEGERACRSGHCLPLSNFCDRTVQCPDGDDEEKCSQVECTDTEMRCESSNVCVPLAMKCDGWKDCVGGEDEQDCPSRSTHQPKDHKHHNARHHHKMSRVTVTCEDGTAPEFSLIARLTLLQLTIILEFQKFALFEQAEFKNKGNALIFENGHYCKLKSSTLSMILKSEFKRNHSEAQKPGGNKRARLHVLLVEFCLPHRHDLPSRTLLQDWKFVFLPTIAIINPN</sequence>
<keyword evidence="7" id="KW-0472">Membrane</keyword>
<dbReference type="InterPro" id="IPR002172">
    <property type="entry name" value="LDrepeatLR_classA_rpt"/>
</dbReference>
<keyword evidence="14" id="KW-1185">Reference proteome</keyword>
<name>A0A2A2LT05_9BILA</name>
<dbReference type="Pfam" id="PF00057">
    <property type="entry name" value="Ldl_recept_a"/>
    <property type="match status" value="3"/>
</dbReference>
<evidence type="ECO:0000256" key="2">
    <source>
        <dbReference type="ARBA" id="ARBA00004308"/>
    </source>
</evidence>
<dbReference type="InterPro" id="IPR050685">
    <property type="entry name" value="LDLR"/>
</dbReference>
<dbReference type="PROSITE" id="PS50835">
    <property type="entry name" value="IG_LIKE"/>
    <property type="match status" value="1"/>
</dbReference>
<organism evidence="13 14">
    <name type="scientific">Diploscapter pachys</name>
    <dbReference type="NCBI Taxonomy" id="2018661"/>
    <lineage>
        <taxon>Eukaryota</taxon>
        <taxon>Metazoa</taxon>
        <taxon>Ecdysozoa</taxon>
        <taxon>Nematoda</taxon>
        <taxon>Chromadorea</taxon>
        <taxon>Rhabditida</taxon>
        <taxon>Rhabditina</taxon>
        <taxon>Rhabditomorpha</taxon>
        <taxon>Rhabditoidea</taxon>
        <taxon>Rhabditidae</taxon>
        <taxon>Diploscapter</taxon>
    </lineage>
</organism>
<keyword evidence="8 10" id="KW-1015">Disulfide bond</keyword>
<dbReference type="Gene3D" id="4.10.400.10">
    <property type="entry name" value="Low-density Lipoprotein Receptor"/>
    <property type="match status" value="2"/>
</dbReference>
<feature type="disulfide bond" evidence="10">
    <location>
        <begin position="10"/>
        <end position="28"/>
    </location>
</feature>
<comment type="caution">
    <text evidence="13">The sequence shown here is derived from an EMBL/GenBank/DDBJ whole genome shotgun (WGS) entry which is preliminary data.</text>
</comment>
<evidence type="ECO:0000313" key="13">
    <source>
        <dbReference type="EMBL" id="PAV89175.1"/>
    </source>
</evidence>
<keyword evidence="9" id="KW-0325">Glycoprotein</keyword>
<comment type="subcellular location">
    <subcellularLocation>
        <location evidence="2">Endomembrane system</location>
    </subcellularLocation>
    <subcellularLocation>
        <location evidence="1">Membrane</location>
        <topology evidence="1">Single-pass membrane protein</topology>
    </subcellularLocation>
</comment>
<dbReference type="PANTHER" id="PTHR24270:SF62">
    <property type="entry name" value="LOW-DENSITY LIPOPROTEIN RECEPTOR-RELATED PROTEIN 2"/>
    <property type="match status" value="1"/>
</dbReference>
<dbReference type="SUPFAM" id="SSF57424">
    <property type="entry name" value="LDL receptor-like module"/>
    <property type="match status" value="3"/>
</dbReference>
<dbReference type="GO" id="GO:0012505">
    <property type="term" value="C:endomembrane system"/>
    <property type="evidence" value="ECO:0007669"/>
    <property type="project" value="UniProtKB-SubCell"/>
</dbReference>
<evidence type="ECO:0000256" key="7">
    <source>
        <dbReference type="ARBA" id="ARBA00023136"/>
    </source>
</evidence>
<comment type="caution">
    <text evidence="10">Lacks conserved residue(s) required for the propagation of feature annotation.</text>
</comment>
<evidence type="ECO:0000256" key="10">
    <source>
        <dbReference type="PROSITE-ProRule" id="PRU00124"/>
    </source>
</evidence>
<feature type="disulfide bond" evidence="10">
    <location>
        <begin position="153"/>
        <end position="165"/>
    </location>
</feature>
<evidence type="ECO:0000256" key="9">
    <source>
        <dbReference type="ARBA" id="ARBA00023180"/>
    </source>
</evidence>
<feature type="region of interest" description="Disordered" evidence="11">
    <location>
        <begin position="226"/>
        <end position="247"/>
    </location>
</feature>
<dbReference type="Proteomes" id="UP000218231">
    <property type="component" value="Unassembled WGS sequence"/>
</dbReference>
<feature type="disulfide bond" evidence="10">
    <location>
        <begin position="3"/>
        <end position="15"/>
    </location>
</feature>
<evidence type="ECO:0000256" key="1">
    <source>
        <dbReference type="ARBA" id="ARBA00004167"/>
    </source>
</evidence>
<keyword evidence="4" id="KW-0732">Signal</keyword>
<evidence type="ECO:0000259" key="12">
    <source>
        <dbReference type="PROSITE" id="PS50835"/>
    </source>
</evidence>
<keyword evidence="5" id="KW-0677">Repeat</keyword>
<feature type="domain" description="Ig-like" evidence="12">
    <location>
        <begin position="46"/>
        <end position="142"/>
    </location>
</feature>
<dbReference type="InterPro" id="IPR036055">
    <property type="entry name" value="LDL_receptor-like_sf"/>
</dbReference>
<evidence type="ECO:0000256" key="5">
    <source>
        <dbReference type="ARBA" id="ARBA00022737"/>
    </source>
</evidence>
<dbReference type="SUPFAM" id="SSF48726">
    <property type="entry name" value="Immunoglobulin"/>
    <property type="match status" value="1"/>
</dbReference>
<dbReference type="InterPro" id="IPR036179">
    <property type="entry name" value="Ig-like_dom_sf"/>
</dbReference>
<evidence type="ECO:0000256" key="11">
    <source>
        <dbReference type="SAM" id="MobiDB-lite"/>
    </source>
</evidence>
<proteinExistence type="predicted"/>
<keyword evidence="3" id="KW-0812">Transmembrane</keyword>
<dbReference type="SMART" id="SM00409">
    <property type="entry name" value="IG"/>
    <property type="match status" value="1"/>
</dbReference>
<dbReference type="InterPro" id="IPR007110">
    <property type="entry name" value="Ig-like_dom"/>
</dbReference>
<dbReference type="PROSITE" id="PS01209">
    <property type="entry name" value="LDLRA_1"/>
    <property type="match status" value="1"/>
</dbReference>
<protein>
    <recommendedName>
        <fullName evidence="12">Ig-like domain-containing protein</fullName>
    </recommendedName>
</protein>
<dbReference type="PANTHER" id="PTHR24270">
    <property type="entry name" value="LOW-DENSITY LIPOPROTEIN RECEPTOR-RELATED"/>
    <property type="match status" value="1"/>
</dbReference>
<dbReference type="CDD" id="cd00112">
    <property type="entry name" value="LDLa"/>
    <property type="match status" value="3"/>
</dbReference>
<feature type="compositionally biased region" description="Basic residues" evidence="11">
    <location>
        <begin position="236"/>
        <end position="247"/>
    </location>
</feature>
<gene>
    <name evidence="13" type="ORF">WR25_06180</name>
</gene>
<accession>A0A2A2LT05</accession>
<evidence type="ECO:0000256" key="6">
    <source>
        <dbReference type="ARBA" id="ARBA00022989"/>
    </source>
</evidence>
<feature type="disulfide bond" evidence="10">
    <location>
        <begin position="212"/>
        <end position="227"/>
    </location>
</feature>
<dbReference type="PROSITE" id="PS50068">
    <property type="entry name" value="LDLRA_2"/>
    <property type="match status" value="3"/>
</dbReference>
<feature type="disulfide bond" evidence="10">
    <location>
        <begin position="172"/>
        <end position="187"/>
    </location>
</feature>
<dbReference type="EMBL" id="LIAE01006468">
    <property type="protein sequence ID" value="PAV89175.1"/>
    <property type="molecule type" value="Genomic_DNA"/>
</dbReference>
<keyword evidence="6" id="KW-1133">Transmembrane helix</keyword>
<evidence type="ECO:0000313" key="14">
    <source>
        <dbReference type="Proteomes" id="UP000218231"/>
    </source>
</evidence>
<dbReference type="SMART" id="SM00192">
    <property type="entry name" value="LDLa"/>
    <property type="match status" value="3"/>
</dbReference>
<evidence type="ECO:0000256" key="4">
    <source>
        <dbReference type="ARBA" id="ARBA00022729"/>
    </source>
</evidence>